<dbReference type="Gramene" id="OE9A111934T1">
    <property type="protein sequence ID" value="OE9A111934C1"/>
    <property type="gene ID" value="OE9A111934"/>
</dbReference>
<dbReference type="InterPro" id="IPR017451">
    <property type="entry name" value="F-box-assoc_interact_dom"/>
</dbReference>
<feature type="domain" description="F-box" evidence="2">
    <location>
        <begin position="1"/>
        <end position="43"/>
    </location>
</feature>
<dbReference type="InterPro" id="IPR050796">
    <property type="entry name" value="SCF_F-box_component"/>
</dbReference>
<comment type="caution">
    <text evidence="3">The sequence shown here is derived from an EMBL/GenBank/DDBJ whole genome shotgun (WGS) entry which is preliminary data.</text>
</comment>
<feature type="region of interest" description="Disordered" evidence="1">
    <location>
        <begin position="361"/>
        <end position="387"/>
    </location>
</feature>
<dbReference type="PANTHER" id="PTHR31672">
    <property type="entry name" value="BNACNNG10540D PROTEIN"/>
    <property type="match status" value="1"/>
</dbReference>
<protein>
    <submittedName>
        <fullName evidence="3">F-box CPR30-like</fullName>
    </submittedName>
</protein>
<dbReference type="InterPro" id="IPR036047">
    <property type="entry name" value="F-box-like_dom_sf"/>
</dbReference>
<dbReference type="SUPFAM" id="SSF81383">
    <property type="entry name" value="F-box domain"/>
    <property type="match status" value="1"/>
</dbReference>
<dbReference type="Pfam" id="PF00646">
    <property type="entry name" value="F-box"/>
    <property type="match status" value="1"/>
</dbReference>
<dbReference type="CDD" id="cd22157">
    <property type="entry name" value="F-box_AtFBW1-like"/>
    <property type="match status" value="1"/>
</dbReference>
<reference evidence="3 4" key="1">
    <citation type="submission" date="2019-12" db="EMBL/GenBank/DDBJ databases">
        <authorList>
            <person name="Alioto T."/>
            <person name="Alioto T."/>
            <person name="Gomez Garrido J."/>
        </authorList>
    </citation>
    <scope>NUCLEOTIDE SEQUENCE [LARGE SCALE GENOMIC DNA]</scope>
</reference>
<sequence>MGKLPREIIAEILSWMRVKFLLRFRCVSKPWCSIIDSKDFVKLHLNHAGKTSSNCSLILDGLDDHFCLSLDSLNRIDIGSFPIENYIILNSCNGLVLLVSDKPLLWNPSTRKVKKLPFTPVECPKGTEAYIREAFGFGYDSKNDDYKVVRVVEVRDANGRYLFSETKVYSLKSNLWTRVEDFPYILPNNKRVWGVHVNGALHTVVQKCPHYGSSQSIIAFDVGTSELYEVPEMDLTGENIGISSVEAMGGCLTALVPKKMNTSEIWVMKEYGVKESWTKLLSFVPPVPELYMGLCPLAYSESGDKVLLDYDGRCLIWYDLRRQKASKIKSIRGYRQSLYALDSLGPPFHAELCVGSLVSLDSSSETDLTEKQNGQEKNKEKKIAKKR</sequence>
<dbReference type="PANTHER" id="PTHR31672:SF13">
    <property type="entry name" value="F-BOX PROTEIN CPR30-LIKE"/>
    <property type="match status" value="1"/>
</dbReference>
<dbReference type="AlphaFoldDB" id="A0A8S0P897"/>
<dbReference type="EMBL" id="CACTIH010000007">
    <property type="protein sequence ID" value="CAA2933835.1"/>
    <property type="molecule type" value="Genomic_DNA"/>
</dbReference>
<proteinExistence type="predicted"/>
<evidence type="ECO:0000313" key="3">
    <source>
        <dbReference type="EMBL" id="CAA2933835.1"/>
    </source>
</evidence>
<organism evidence="3 4">
    <name type="scientific">Olea europaea subsp. europaea</name>
    <dbReference type="NCBI Taxonomy" id="158383"/>
    <lineage>
        <taxon>Eukaryota</taxon>
        <taxon>Viridiplantae</taxon>
        <taxon>Streptophyta</taxon>
        <taxon>Embryophyta</taxon>
        <taxon>Tracheophyta</taxon>
        <taxon>Spermatophyta</taxon>
        <taxon>Magnoliopsida</taxon>
        <taxon>eudicotyledons</taxon>
        <taxon>Gunneridae</taxon>
        <taxon>Pentapetalae</taxon>
        <taxon>asterids</taxon>
        <taxon>lamiids</taxon>
        <taxon>Lamiales</taxon>
        <taxon>Oleaceae</taxon>
        <taxon>Oleeae</taxon>
        <taxon>Olea</taxon>
    </lineage>
</organism>
<dbReference type="Gene3D" id="1.20.1280.50">
    <property type="match status" value="1"/>
</dbReference>
<evidence type="ECO:0000313" key="4">
    <source>
        <dbReference type="Proteomes" id="UP000594638"/>
    </source>
</evidence>
<keyword evidence="4" id="KW-1185">Reference proteome</keyword>
<evidence type="ECO:0000259" key="2">
    <source>
        <dbReference type="PROSITE" id="PS50181"/>
    </source>
</evidence>
<name>A0A8S0P897_OLEEU</name>
<dbReference type="SMART" id="SM00256">
    <property type="entry name" value="FBOX"/>
    <property type="match status" value="1"/>
</dbReference>
<dbReference type="PROSITE" id="PS50181">
    <property type="entry name" value="FBOX"/>
    <property type="match status" value="1"/>
</dbReference>
<dbReference type="OrthoDB" id="1418727at2759"/>
<dbReference type="Pfam" id="PF07734">
    <property type="entry name" value="FBA_1"/>
    <property type="match status" value="1"/>
</dbReference>
<accession>A0A8S0P897</accession>
<feature type="compositionally biased region" description="Basic and acidic residues" evidence="1">
    <location>
        <begin position="368"/>
        <end position="381"/>
    </location>
</feature>
<dbReference type="NCBIfam" id="TIGR01640">
    <property type="entry name" value="F_box_assoc_1"/>
    <property type="match status" value="1"/>
</dbReference>
<dbReference type="Proteomes" id="UP000594638">
    <property type="component" value="Unassembled WGS sequence"/>
</dbReference>
<gene>
    <name evidence="3" type="ORF">OLEA9_A111934</name>
</gene>
<dbReference type="InterPro" id="IPR006527">
    <property type="entry name" value="F-box-assoc_dom_typ1"/>
</dbReference>
<evidence type="ECO:0000256" key="1">
    <source>
        <dbReference type="SAM" id="MobiDB-lite"/>
    </source>
</evidence>
<dbReference type="InterPro" id="IPR001810">
    <property type="entry name" value="F-box_dom"/>
</dbReference>